<dbReference type="Proteomes" id="UP000294914">
    <property type="component" value="Unassembled WGS sequence"/>
</dbReference>
<dbReference type="EMBL" id="SOQX01000005">
    <property type="protein sequence ID" value="TDY00518.1"/>
    <property type="molecule type" value="Genomic_DNA"/>
</dbReference>
<organism evidence="1 2">
    <name type="scientific">Thiohalophilus thiocyanatoxydans</name>
    <dbReference type="NCBI Taxonomy" id="381308"/>
    <lineage>
        <taxon>Bacteria</taxon>
        <taxon>Pseudomonadati</taxon>
        <taxon>Pseudomonadota</taxon>
        <taxon>Gammaproteobacteria</taxon>
        <taxon>Thiohalomonadales</taxon>
        <taxon>Thiohalophilaceae</taxon>
        <taxon>Thiohalophilus</taxon>
    </lineage>
</organism>
<gene>
    <name evidence="1" type="ORF">EDC23_2019</name>
</gene>
<dbReference type="AlphaFoldDB" id="A0A4R8IJJ7"/>
<reference evidence="1 2" key="1">
    <citation type="submission" date="2019-03" db="EMBL/GenBank/DDBJ databases">
        <title>Genomic Encyclopedia of Type Strains, Phase IV (KMG-IV): sequencing the most valuable type-strain genomes for metagenomic binning, comparative biology and taxonomic classification.</title>
        <authorList>
            <person name="Goeker M."/>
        </authorList>
    </citation>
    <scope>NUCLEOTIDE SEQUENCE [LARGE SCALE GENOMIC DNA]</scope>
    <source>
        <strain evidence="1 2">DSM 16326</strain>
    </source>
</reference>
<keyword evidence="2" id="KW-1185">Reference proteome</keyword>
<evidence type="ECO:0000313" key="2">
    <source>
        <dbReference type="Proteomes" id="UP000294914"/>
    </source>
</evidence>
<proteinExistence type="predicted"/>
<protein>
    <submittedName>
        <fullName evidence="1">Uncharacterized protein</fullName>
    </submittedName>
</protein>
<sequence length="200" mass="22882">MLLCCPALTPMVLMILRMNSLPAAGRSGILLLLLLWPLSAMTEEPAYESAELEVNLTPRTPQQIAAFYEGRGFSEPMIAILREQCFITVFIHNKSDDIIWLDLADWEFADSDGPLRRRDRADWKARWQKRDIPLAHQSTFRWTLLPEKLDFLPGERKGGNITLPRHNQPFTLHARFDTGEARDGDPIEITLEELQCADNP</sequence>
<evidence type="ECO:0000313" key="1">
    <source>
        <dbReference type="EMBL" id="TDY00518.1"/>
    </source>
</evidence>
<comment type="caution">
    <text evidence="1">The sequence shown here is derived from an EMBL/GenBank/DDBJ whole genome shotgun (WGS) entry which is preliminary data.</text>
</comment>
<accession>A0A4R8IJJ7</accession>
<name>A0A4R8IJJ7_9GAMM</name>